<feature type="region of interest" description="Disordered" evidence="1">
    <location>
        <begin position="68"/>
        <end position="88"/>
    </location>
</feature>
<evidence type="ECO:0000256" key="1">
    <source>
        <dbReference type="SAM" id="MobiDB-lite"/>
    </source>
</evidence>
<sequence length="88" mass="9366">MVSRGQGTAAGRENRERDDKGKRPIYGGLGGRGNRDKDDRGKRPMMVPDLICEPVEETLEEGELVPIIMGQPTAPSTQVEAGEGSSAG</sequence>
<accession>A0ABD3GBJ4</accession>
<organism evidence="2 3">
    <name type="scientific">Riccia sorocarpa</name>
    <dbReference type="NCBI Taxonomy" id="122646"/>
    <lineage>
        <taxon>Eukaryota</taxon>
        <taxon>Viridiplantae</taxon>
        <taxon>Streptophyta</taxon>
        <taxon>Embryophyta</taxon>
        <taxon>Marchantiophyta</taxon>
        <taxon>Marchantiopsida</taxon>
        <taxon>Marchantiidae</taxon>
        <taxon>Marchantiales</taxon>
        <taxon>Ricciaceae</taxon>
        <taxon>Riccia</taxon>
    </lineage>
</organism>
<comment type="caution">
    <text evidence="2">The sequence shown here is derived from an EMBL/GenBank/DDBJ whole genome shotgun (WGS) entry which is preliminary data.</text>
</comment>
<evidence type="ECO:0000313" key="2">
    <source>
        <dbReference type="EMBL" id="KAL3676530.1"/>
    </source>
</evidence>
<dbReference type="Proteomes" id="UP001633002">
    <property type="component" value="Unassembled WGS sequence"/>
</dbReference>
<feature type="region of interest" description="Disordered" evidence="1">
    <location>
        <begin position="1"/>
        <end position="49"/>
    </location>
</feature>
<reference evidence="2 3" key="1">
    <citation type="submission" date="2024-09" db="EMBL/GenBank/DDBJ databases">
        <title>Chromosome-scale assembly of Riccia sorocarpa.</title>
        <authorList>
            <person name="Paukszto L."/>
        </authorList>
    </citation>
    <scope>NUCLEOTIDE SEQUENCE [LARGE SCALE GENOMIC DNA]</scope>
    <source>
        <strain evidence="2">LP-2024</strain>
        <tissue evidence="2">Aerial parts of the thallus</tissue>
    </source>
</reference>
<proteinExistence type="predicted"/>
<dbReference type="AlphaFoldDB" id="A0ABD3GBJ4"/>
<protein>
    <submittedName>
        <fullName evidence="2">Uncharacterized protein</fullName>
    </submittedName>
</protein>
<gene>
    <name evidence="2" type="ORF">R1sor_026478</name>
</gene>
<dbReference type="EMBL" id="JBJQOH010000008">
    <property type="protein sequence ID" value="KAL3676530.1"/>
    <property type="molecule type" value="Genomic_DNA"/>
</dbReference>
<feature type="compositionally biased region" description="Basic and acidic residues" evidence="1">
    <location>
        <begin position="12"/>
        <end position="22"/>
    </location>
</feature>
<feature type="compositionally biased region" description="Basic and acidic residues" evidence="1">
    <location>
        <begin position="33"/>
        <end position="42"/>
    </location>
</feature>
<evidence type="ECO:0000313" key="3">
    <source>
        <dbReference type="Proteomes" id="UP001633002"/>
    </source>
</evidence>
<name>A0ABD3GBJ4_9MARC</name>
<keyword evidence="3" id="KW-1185">Reference proteome</keyword>